<sequence>MSHEEEPIDVIPVTSLDDEQQSSQAVQHEDYGSPNSLNPGSIQVSHANDAYSPALQLESSLNESVNDSYAQGDGPMKLPQLESTRLSITCAPGEFDPEGDLSKVQSEAGDSQNPLNAGFIKPNDNQSSKITSSAETSVFADSDSITSNSQQLEHDENTPASGMESTSGGVSESTSVRGDQDQSMIASEGNCNETTSSDPEVEQLMKLPDTVTQLTSKDGVKVFLVGTAHFSHESQEDVAKTILMTHPRVVVVELCVSRLNILRFDEETILEEAKNLNLEKIRSTIKQYGAVQGAMYLLFLSSSAHLTRQLGMAPGGEFRRAYHEARNVPGCRIHLGDRPINVTLQRALAALSLWQKAKLVWHLLLNRGPISAEEVERCKQKDLLEEMLEEMTGEFPALSQVFVDERDLCLAHSMQIAAADAAAEARSNTQLTEPPAVVGVVGIGHVAGIARHFEKVSESDVKKVMRIPPQTTGSKILILTVKLSVVGLMCYGCYKIIPKVLPSRLNVDLSTLKPAFLHANIFYSPVNIPGPGIDVDVAFAEQFQGCSCSGSCVVNDCGCVRRVTTPFYYSLQGGLADADHPPDMIYECHHQCQCDARCANRLVQKGPHPKLELLDAGAKGLGLCCQVNLPKGAFVCEYAGEVIGAEEAKRRYRQGLGRPNYIFALREHFGQHPSVLTYIDPTYIGNIGRYINHSCDPNLLIVPVRTDTIVPKLCLFARRDIPARQELSFDYGGGLEPIQGVPDGWKGATTCRCLASVCRRVLPFDYSLG</sequence>
<keyword evidence="3" id="KW-0808">Transferase</keyword>
<dbReference type="InterPro" id="IPR046345">
    <property type="entry name" value="TraB_PrgY-like"/>
</dbReference>
<dbReference type="GO" id="GO:0042054">
    <property type="term" value="F:histone methyltransferase activity"/>
    <property type="evidence" value="ECO:0007669"/>
    <property type="project" value="InterPro"/>
</dbReference>
<dbReference type="Pfam" id="PF05033">
    <property type="entry name" value="Pre-SET"/>
    <property type="match status" value="1"/>
</dbReference>
<feature type="domain" description="SET" evidence="6">
    <location>
        <begin position="609"/>
        <end position="732"/>
    </location>
</feature>
<evidence type="ECO:0000256" key="2">
    <source>
        <dbReference type="ARBA" id="ARBA00022454"/>
    </source>
</evidence>
<dbReference type="PANTHER" id="PTHR21530">
    <property type="entry name" value="PHEROMONE SHUTDOWN PROTEIN"/>
    <property type="match status" value="1"/>
</dbReference>
<dbReference type="PANTHER" id="PTHR21530:SF7">
    <property type="entry name" value="TRAB DOMAIN-CONTAINING PROTEIN"/>
    <property type="match status" value="1"/>
</dbReference>
<dbReference type="PROSITE" id="PS50867">
    <property type="entry name" value="PRE_SET"/>
    <property type="match status" value="1"/>
</dbReference>
<evidence type="ECO:0000256" key="5">
    <source>
        <dbReference type="SAM" id="MobiDB-lite"/>
    </source>
</evidence>
<feature type="region of interest" description="Disordered" evidence="5">
    <location>
        <begin position="90"/>
        <end position="200"/>
    </location>
</feature>
<evidence type="ECO:0000313" key="8">
    <source>
        <dbReference type="EMBL" id="SVE93791.1"/>
    </source>
</evidence>
<dbReference type="AlphaFoldDB" id="A0A4Y7NKM3"/>
<keyword evidence="3" id="KW-0489">Methyltransferase</keyword>
<accession>A0A4Y7NKM3</accession>
<dbReference type="GO" id="GO:0005694">
    <property type="term" value="C:chromosome"/>
    <property type="evidence" value="ECO:0007669"/>
    <property type="project" value="UniProtKB-SubCell"/>
</dbReference>
<dbReference type="PROSITE" id="PS50280">
    <property type="entry name" value="SET"/>
    <property type="match status" value="1"/>
</dbReference>
<organism evidence="8">
    <name type="scientific">Scapholeberis mucronata</name>
    <dbReference type="NCBI Taxonomy" id="202097"/>
    <lineage>
        <taxon>Eukaryota</taxon>
        <taxon>Metazoa</taxon>
        <taxon>Ecdysozoa</taxon>
        <taxon>Arthropoda</taxon>
        <taxon>Crustacea</taxon>
        <taxon>Branchiopoda</taxon>
        <taxon>Diplostraca</taxon>
        <taxon>Cladocera</taxon>
        <taxon>Anomopoda</taxon>
        <taxon>Daphniidae</taxon>
        <taxon>Scapholeberis</taxon>
    </lineage>
</organism>
<dbReference type="GO" id="GO:0032259">
    <property type="term" value="P:methylation"/>
    <property type="evidence" value="ECO:0007669"/>
    <property type="project" value="UniProtKB-KW"/>
</dbReference>
<proteinExistence type="evidence at transcript level"/>
<dbReference type="EMBL" id="LR024172">
    <property type="protein sequence ID" value="SVE93791.1"/>
    <property type="molecule type" value="mRNA"/>
</dbReference>
<dbReference type="SMART" id="SM00317">
    <property type="entry name" value="SET"/>
    <property type="match status" value="1"/>
</dbReference>
<keyword evidence="4" id="KW-0949">S-adenosyl-L-methionine</keyword>
<dbReference type="Pfam" id="PF01963">
    <property type="entry name" value="TraB_PrgY_gumN"/>
    <property type="match status" value="1"/>
</dbReference>
<evidence type="ECO:0000256" key="4">
    <source>
        <dbReference type="ARBA" id="ARBA00022691"/>
    </source>
</evidence>
<evidence type="ECO:0000259" key="6">
    <source>
        <dbReference type="PROSITE" id="PS50280"/>
    </source>
</evidence>
<dbReference type="GO" id="GO:0005634">
    <property type="term" value="C:nucleus"/>
    <property type="evidence" value="ECO:0007669"/>
    <property type="project" value="InterPro"/>
</dbReference>
<protein>
    <submittedName>
        <fullName evidence="8">EOG090X0AQH</fullName>
    </submittedName>
</protein>
<dbReference type="InterPro" id="IPR046341">
    <property type="entry name" value="SET_dom_sf"/>
</dbReference>
<feature type="domain" description="Pre-SET" evidence="7">
    <location>
        <begin position="544"/>
        <end position="606"/>
    </location>
</feature>
<dbReference type="GO" id="GO:0008270">
    <property type="term" value="F:zinc ion binding"/>
    <property type="evidence" value="ECO:0007669"/>
    <property type="project" value="InterPro"/>
</dbReference>
<reference evidence="8" key="1">
    <citation type="submission" date="2018-08" db="EMBL/GenBank/DDBJ databases">
        <authorList>
            <person name="Cornetti L."/>
        </authorList>
    </citation>
    <scope>NUCLEOTIDE SEQUENCE</scope>
    <source>
        <strain evidence="8">BE-ASS</strain>
    </source>
</reference>
<dbReference type="InterPro" id="IPR001214">
    <property type="entry name" value="SET_dom"/>
</dbReference>
<comment type="subcellular location">
    <subcellularLocation>
        <location evidence="1">Chromosome</location>
    </subcellularLocation>
</comment>
<dbReference type="Pfam" id="PF00856">
    <property type="entry name" value="SET"/>
    <property type="match status" value="1"/>
</dbReference>
<dbReference type="CDD" id="cd14726">
    <property type="entry name" value="TraB_PrgY-like"/>
    <property type="match status" value="1"/>
</dbReference>
<feature type="region of interest" description="Disordered" evidence="5">
    <location>
        <begin position="1"/>
        <end position="50"/>
    </location>
</feature>
<feature type="compositionally biased region" description="Polar residues" evidence="5">
    <location>
        <begin position="33"/>
        <end position="46"/>
    </location>
</feature>
<feature type="compositionally biased region" description="Low complexity" evidence="5">
    <location>
        <begin position="164"/>
        <end position="176"/>
    </location>
</feature>
<dbReference type="Gene3D" id="2.170.270.10">
    <property type="entry name" value="SET domain"/>
    <property type="match status" value="1"/>
</dbReference>
<keyword evidence="2" id="KW-0158">Chromosome</keyword>
<evidence type="ECO:0000256" key="1">
    <source>
        <dbReference type="ARBA" id="ARBA00004286"/>
    </source>
</evidence>
<dbReference type="SUPFAM" id="SSF82199">
    <property type="entry name" value="SET domain"/>
    <property type="match status" value="1"/>
</dbReference>
<name>A0A4Y7NKM3_9CRUS</name>
<feature type="compositionally biased region" description="Polar residues" evidence="5">
    <location>
        <begin position="181"/>
        <end position="198"/>
    </location>
</feature>
<gene>
    <name evidence="8" type="primary">EOG090X0AQH</name>
</gene>
<dbReference type="GO" id="GO:0008757">
    <property type="term" value="F:S-adenosylmethionine-dependent methyltransferase activity"/>
    <property type="evidence" value="ECO:0007669"/>
    <property type="project" value="UniProtKB-ARBA"/>
</dbReference>
<feature type="compositionally biased region" description="Polar residues" evidence="5">
    <location>
        <begin position="123"/>
        <end position="136"/>
    </location>
</feature>
<evidence type="ECO:0000259" key="7">
    <source>
        <dbReference type="PROSITE" id="PS50867"/>
    </source>
</evidence>
<feature type="compositionally biased region" description="Polar residues" evidence="5">
    <location>
        <begin position="103"/>
        <end position="115"/>
    </location>
</feature>
<dbReference type="InterPro" id="IPR007728">
    <property type="entry name" value="Pre-SET_dom"/>
</dbReference>
<dbReference type="GO" id="GO:0008170">
    <property type="term" value="F:N-methyltransferase activity"/>
    <property type="evidence" value="ECO:0007669"/>
    <property type="project" value="UniProtKB-ARBA"/>
</dbReference>
<evidence type="ECO:0000256" key="3">
    <source>
        <dbReference type="ARBA" id="ARBA00022603"/>
    </source>
</evidence>
<dbReference type="InterPro" id="IPR002816">
    <property type="entry name" value="TraB/PrgY/GumN_fam"/>
</dbReference>